<dbReference type="InterPro" id="IPR007893">
    <property type="entry name" value="Spore_coat_U/FanG"/>
</dbReference>
<proteinExistence type="predicted"/>
<organism evidence="3 4">
    <name type="scientific">Silvimonas terrae</name>
    <dbReference type="NCBI Taxonomy" id="300266"/>
    <lineage>
        <taxon>Bacteria</taxon>
        <taxon>Pseudomonadati</taxon>
        <taxon>Pseudomonadota</taxon>
        <taxon>Betaproteobacteria</taxon>
        <taxon>Neisseriales</taxon>
        <taxon>Chitinibacteraceae</taxon>
        <taxon>Silvimonas</taxon>
    </lineage>
</organism>
<dbReference type="InterPro" id="IPR053167">
    <property type="entry name" value="Spore_coat_component"/>
</dbReference>
<feature type="domain" description="Spore coat protein U/FanG" evidence="2">
    <location>
        <begin position="29"/>
        <end position="177"/>
    </location>
</feature>
<evidence type="ECO:0000313" key="4">
    <source>
        <dbReference type="Proteomes" id="UP000543030"/>
    </source>
</evidence>
<dbReference type="Pfam" id="PF05229">
    <property type="entry name" value="SCPU"/>
    <property type="match status" value="1"/>
</dbReference>
<protein>
    <submittedName>
        <fullName evidence="3">Spore coat protein U-like protein</fullName>
    </submittedName>
</protein>
<keyword evidence="1" id="KW-0732">Signal</keyword>
<name>A0A840RLP3_9NEIS</name>
<evidence type="ECO:0000313" key="3">
    <source>
        <dbReference type="EMBL" id="MBB5193196.1"/>
    </source>
</evidence>
<feature type="chain" id="PRO_5032661180" evidence="1">
    <location>
        <begin position="26"/>
        <end position="180"/>
    </location>
</feature>
<dbReference type="PANTHER" id="PTHR37089">
    <property type="entry name" value="PROTEIN U-RELATED"/>
    <property type="match status" value="1"/>
</dbReference>
<keyword evidence="4" id="KW-1185">Reference proteome</keyword>
<accession>A0A840RLP3</accession>
<reference evidence="3 4" key="1">
    <citation type="submission" date="2020-08" db="EMBL/GenBank/DDBJ databases">
        <title>Genomic Encyclopedia of Type Strains, Phase IV (KMG-IV): sequencing the most valuable type-strain genomes for metagenomic binning, comparative biology and taxonomic classification.</title>
        <authorList>
            <person name="Goeker M."/>
        </authorList>
    </citation>
    <scope>NUCLEOTIDE SEQUENCE [LARGE SCALE GENOMIC DNA]</scope>
    <source>
        <strain evidence="3 4">DSM 18233</strain>
    </source>
</reference>
<sequence>MKCSTTGIMMLATLGIGATAGVAHAGAITGQIAVALRISSGCQVTNGASGNDSIGNMGTLDFGTVSPTWNSPLAANLSGQGTSGQLQVTCAPGITAFTVTVDGGLRGNRTLGYAQNTVAYEVFQNPARSVTYPIGTPKTFNVPQDGSAVTVPIYGAVTPNPSTAKVAGTYADTLLMTLNF</sequence>
<dbReference type="AlphaFoldDB" id="A0A840RLP3"/>
<evidence type="ECO:0000256" key="1">
    <source>
        <dbReference type="SAM" id="SignalP"/>
    </source>
</evidence>
<dbReference type="PANTHER" id="PTHR37089:SF4">
    <property type="entry name" value="EXPORTED PROTEIN"/>
    <property type="match status" value="1"/>
</dbReference>
<comment type="caution">
    <text evidence="3">The sequence shown here is derived from an EMBL/GenBank/DDBJ whole genome shotgun (WGS) entry which is preliminary data.</text>
</comment>
<dbReference type="EMBL" id="JACHHN010000010">
    <property type="protein sequence ID" value="MBB5193196.1"/>
    <property type="molecule type" value="Genomic_DNA"/>
</dbReference>
<evidence type="ECO:0000259" key="2">
    <source>
        <dbReference type="Pfam" id="PF05229"/>
    </source>
</evidence>
<dbReference type="SMART" id="SM00972">
    <property type="entry name" value="SCPU"/>
    <property type="match status" value="1"/>
</dbReference>
<keyword evidence="3" id="KW-0946">Virion</keyword>
<feature type="signal peptide" evidence="1">
    <location>
        <begin position="1"/>
        <end position="25"/>
    </location>
</feature>
<gene>
    <name evidence="3" type="ORF">HNQ50_003950</name>
</gene>
<keyword evidence="3" id="KW-0167">Capsid protein</keyword>
<dbReference type="RefSeq" id="WP_184102852.1">
    <property type="nucleotide sequence ID" value="NZ_JACHHN010000010.1"/>
</dbReference>
<dbReference type="Proteomes" id="UP000543030">
    <property type="component" value="Unassembled WGS sequence"/>
</dbReference>